<sequence>MRVGEFALRVGSAALLAAMVLTGDALAQPTGAAPDQMSAATGPAESTGQIAPAVTANAALSQLPRLMTSATDQVAASAKRLTIFLADAEKWLLAGESVPPELPKLLEPMLPHDRLTAVAYLRRLGLLDGPPVDLQRLLAPIPPETPGPEGSL</sequence>
<organism evidence="2 3">
    <name type="scientific">Paracoccus suum</name>
    <dbReference type="NCBI Taxonomy" id="2259340"/>
    <lineage>
        <taxon>Bacteria</taxon>
        <taxon>Pseudomonadati</taxon>
        <taxon>Pseudomonadota</taxon>
        <taxon>Alphaproteobacteria</taxon>
        <taxon>Rhodobacterales</taxon>
        <taxon>Paracoccaceae</taxon>
        <taxon>Paracoccus</taxon>
    </lineage>
</organism>
<feature type="signal peptide" evidence="1">
    <location>
        <begin position="1"/>
        <end position="27"/>
    </location>
</feature>
<keyword evidence="3" id="KW-1185">Reference proteome</keyword>
<dbReference type="KEGG" id="pars:DRW48_04405"/>
<evidence type="ECO:0008006" key="4">
    <source>
        <dbReference type="Google" id="ProtNLM"/>
    </source>
</evidence>
<evidence type="ECO:0000313" key="2">
    <source>
        <dbReference type="EMBL" id="AXC49031.1"/>
    </source>
</evidence>
<dbReference type="OrthoDB" id="7775120at2"/>
<proteinExistence type="predicted"/>
<dbReference type="AlphaFoldDB" id="A0A344PI26"/>
<accession>A0A344PI26</accession>
<reference evidence="3" key="1">
    <citation type="submission" date="2018-07" db="EMBL/GenBank/DDBJ databases">
        <title>Genome sequencing of Paracoccus sp. SC2-6.</title>
        <authorList>
            <person name="Heo J."/>
            <person name="Kim S.-J."/>
            <person name="Kwon S.-W."/>
        </authorList>
    </citation>
    <scope>NUCLEOTIDE SEQUENCE [LARGE SCALE GENOMIC DNA]</scope>
    <source>
        <strain evidence="3">SC2-6</strain>
    </source>
</reference>
<keyword evidence="1" id="KW-0732">Signal</keyword>
<gene>
    <name evidence="2" type="ORF">DRW48_04405</name>
</gene>
<evidence type="ECO:0000313" key="3">
    <source>
        <dbReference type="Proteomes" id="UP000252023"/>
    </source>
</evidence>
<dbReference type="Proteomes" id="UP000252023">
    <property type="component" value="Chromosome"/>
</dbReference>
<evidence type="ECO:0000256" key="1">
    <source>
        <dbReference type="SAM" id="SignalP"/>
    </source>
</evidence>
<name>A0A344PI26_9RHOB</name>
<dbReference type="EMBL" id="CP030918">
    <property type="protein sequence ID" value="AXC49031.1"/>
    <property type="molecule type" value="Genomic_DNA"/>
</dbReference>
<protein>
    <recommendedName>
        <fullName evidence="4">DUF3300 domain-containing protein</fullName>
    </recommendedName>
</protein>
<feature type="chain" id="PRO_5016847400" description="DUF3300 domain-containing protein" evidence="1">
    <location>
        <begin position="28"/>
        <end position="152"/>
    </location>
</feature>